<dbReference type="Pfam" id="PF09192">
    <property type="entry name" value="Act-Frag_cataly"/>
    <property type="match status" value="1"/>
</dbReference>
<dbReference type="PANTHER" id="PTHR47100:SF5">
    <property type="entry name" value="DUAL SPECIFICITY PROTEIN PHOSPHATASE PHS1"/>
    <property type="match status" value="1"/>
</dbReference>
<dbReference type="PROSITE" id="PS50056">
    <property type="entry name" value="TYR_PHOSPHATASE_2"/>
    <property type="match status" value="1"/>
</dbReference>
<proteinExistence type="predicted"/>
<comment type="caution">
    <text evidence="4">The sequence shown here is derived from an EMBL/GenBank/DDBJ whole genome shotgun (WGS) entry which is preliminary data.</text>
</comment>
<dbReference type="EMBL" id="JALJOT010000017">
    <property type="protein sequence ID" value="KAK9901523.1"/>
    <property type="molecule type" value="Genomic_DNA"/>
</dbReference>
<dbReference type="InterPro" id="IPR029021">
    <property type="entry name" value="Prot-tyrosine_phosphatase-like"/>
</dbReference>
<dbReference type="InterPro" id="IPR000340">
    <property type="entry name" value="Dual-sp_phosphatase_cat-dom"/>
</dbReference>
<dbReference type="SUPFAM" id="SSF52799">
    <property type="entry name" value="(Phosphotyrosine protein) phosphatases II"/>
    <property type="match status" value="1"/>
</dbReference>
<name>A0ABR2YBA4_9CHLO</name>
<feature type="region of interest" description="Disordered" evidence="1">
    <location>
        <begin position="17"/>
        <end position="140"/>
    </location>
</feature>
<keyword evidence="5" id="KW-1185">Reference proteome</keyword>
<dbReference type="InterPro" id="IPR000387">
    <property type="entry name" value="Tyr_Pase_dom"/>
</dbReference>
<dbReference type="CDD" id="cd14498">
    <property type="entry name" value="DSP"/>
    <property type="match status" value="1"/>
</dbReference>
<dbReference type="SMART" id="SM00195">
    <property type="entry name" value="DSPc"/>
    <property type="match status" value="1"/>
</dbReference>
<dbReference type="Gene3D" id="1.10.1070.11">
    <property type="entry name" value="Phosphatidylinositol 3-/4-kinase, catalytic domain"/>
    <property type="match status" value="1"/>
</dbReference>
<protein>
    <recommendedName>
        <fullName evidence="6">Phosphatases II</fullName>
    </recommendedName>
</protein>
<dbReference type="InterPro" id="IPR035010">
    <property type="entry name" value="PHS1"/>
</dbReference>
<feature type="region of interest" description="Disordered" evidence="1">
    <location>
        <begin position="302"/>
        <end position="323"/>
    </location>
</feature>
<dbReference type="InterPro" id="IPR011009">
    <property type="entry name" value="Kinase-like_dom_sf"/>
</dbReference>
<feature type="compositionally biased region" description="Polar residues" evidence="1">
    <location>
        <begin position="37"/>
        <end position="47"/>
    </location>
</feature>
<evidence type="ECO:0000313" key="5">
    <source>
        <dbReference type="Proteomes" id="UP001491310"/>
    </source>
</evidence>
<feature type="domain" description="Tyrosine-protein phosphatase" evidence="2">
    <location>
        <begin position="757"/>
        <end position="899"/>
    </location>
</feature>
<feature type="compositionally biased region" description="Low complexity" evidence="1">
    <location>
        <begin position="269"/>
        <end position="281"/>
    </location>
</feature>
<feature type="compositionally biased region" description="Pro residues" evidence="1">
    <location>
        <begin position="615"/>
        <end position="628"/>
    </location>
</feature>
<feature type="region of interest" description="Disordered" evidence="1">
    <location>
        <begin position="269"/>
        <end position="290"/>
    </location>
</feature>
<feature type="compositionally biased region" description="Low complexity" evidence="1">
    <location>
        <begin position="98"/>
        <end position="113"/>
    </location>
</feature>
<evidence type="ECO:0000259" key="2">
    <source>
        <dbReference type="PROSITE" id="PS50054"/>
    </source>
</evidence>
<dbReference type="Proteomes" id="UP001491310">
    <property type="component" value="Unassembled WGS sequence"/>
</dbReference>
<accession>A0ABR2YBA4</accession>
<organism evidence="4 5">
    <name type="scientific">Coccomyxa subellipsoidea</name>
    <dbReference type="NCBI Taxonomy" id="248742"/>
    <lineage>
        <taxon>Eukaryota</taxon>
        <taxon>Viridiplantae</taxon>
        <taxon>Chlorophyta</taxon>
        <taxon>core chlorophytes</taxon>
        <taxon>Trebouxiophyceae</taxon>
        <taxon>Trebouxiophyceae incertae sedis</taxon>
        <taxon>Coccomyxaceae</taxon>
        <taxon>Coccomyxa</taxon>
    </lineage>
</organism>
<feature type="region of interest" description="Disordered" evidence="1">
    <location>
        <begin position="608"/>
        <end position="640"/>
    </location>
</feature>
<feature type="region of interest" description="Disordered" evidence="1">
    <location>
        <begin position="208"/>
        <end position="243"/>
    </location>
</feature>
<dbReference type="InterPro" id="IPR015275">
    <property type="entry name" value="Actin-fragmin_kin_cat_dom"/>
</dbReference>
<dbReference type="InterPro" id="IPR020422">
    <property type="entry name" value="TYR_PHOSPHATASE_DUAL_dom"/>
</dbReference>
<dbReference type="InterPro" id="IPR036940">
    <property type="entry name" value="PI3/4_kinase_cat_sf"/>
</dbReference>
<gene>
    <name evidence="4" type="ORF">WJX75_000241</name>
</gene>
<sequence>MQDGGCSPDAAAWRQLQALELSDDEGHSECAEGISPHSPTRQSSPIRQSLHRPPRSPAAAAAARKRLSPKKSASPPKKSGSWSPVKGRHSRRPPPLVLSPRSSAAKQSAARSSSEGEKAVQEWQRAMKSPSPSKWRASDAVRQLEADTIALAAGAVTAMLAANAAAAGPLDSPEKVVRRTWDWLAEQPEDAAELAVLLFEAAPKLKISAGGSGGASRPPKASRRSSYKEEGGSQRRLSAGVPCPIGSGEIDWKQLSMVVGSEMLKFEQEQAAASEAGQPGADDSHLYASPRGGDLVELARMPGQRTADRRQPRLGSAPHRTPSRRPILAHVDIRWRSQHNMGFPRKTPSPAGSEHAPERVVIVKVHQARLASQSEQFANELTQHLGICAPACRILRRMGATAGEWKEAHGAAMLLGRRGADLEEQMARSPCMLVMEYIPGRGLFDLEQPFQAHQIMRTAEDLGRLFLLDMLLGNADRLPCAALGWRGNPHNILFCTAGAHAGRMVAIDSAVQRRPPGGKMGLEDAACNKLTELALNDVEVAGSVLREAVSSSAFAVQAVSDPDVHKAFQQGLLTSLQATLHIKGLLEMMFDVLSSWIDEFICDMEDVESTTEVPGTPPGTRPTTPPSASPGSSTHITPPSTAIHITLGGARWAPSSPRTSICTTQKIRSIGREARVNELISERLDHWKAAMRERGEELRAAVEEWQAKRASSTGAPRLTTGFLDGTHPIVDAYELKVRLEHMLQRLRVLQDAAATARPTRLLSYLWVGGAVEANSLHLLRHLGVTHVLNATEDLLLPDPEAAFRSLRCAVRDMEEEDIGRFFDEAAAFIEAARECGGAALVHCHEGKSRSVTLVLAYFMRAKDWTLKQALDFVSAARPQVSPNAGFMARLIRLEESLHGTKTVKLKKTKPEPRVCPVCSDKVGISLQSLSVHIRTKHSDVYAEYEPLLRSCDSPK</sequence>
<dbReference type="PROSITE" id="PS50054">
    <property type="entry name" value="TYR_PHOSPHATASE_DUAL"/>
    <property type="match status" value="1"/>
</dbReference>
<dbReference type="Pfam" id="PF00782">
    <property type="entry name" value="DSPc"/>
    <property type="match status" value="1"/>
</dbReference>
<evidence type="ECO:0000259" key="3">
    <source>
        <dbReference type="PROSITE" id="PS50056"/>
    </source>
</evidence>
<dbReference type="PANTHER" id="PTHR47100">
    <property type="entry name" value="DUAL SPECIFICITY PROTEIN PHOSPHATASE PHS1"/>
    <property type="match status" value="1"/>
</dbReference>
<dbReference type="Gene3D" id="3.90.190.10">
    <property type="entry name" value="Protein tyrosine phosphatase superfamily"/>
    <property type="match status" value="1"/>
</dbReference>
<feature type="compositionally biased region" description="Low complexity" evidence="1">
    <location>
        <begin position="70"/>
        <end position="84"/>
    </location>
</feature>
<dbReference type="SUPFAM" id="SSF56112">
    <property type="entry name" value="Protein kinase-like (PK-like)"/>
    <property type="match status" value="1"/>
</dbReference>
<evidence type="ECO:0008006" key="6">
    <source>
        <dbReference type="Google" id="ProtNLM"/>
    </source>
</evidence>
<evidence type="ECO:0000256" key="1">
    <source>
        <dbReference type="SAM" id="MobiDB-lite"/>
    </source>
</evidence>
<evidence type="ECO:0000313" key="4">
    <source>
        <dbReference type="EMBL" id="KAK9901523.1"/>
    </source>
</evidence>
<feature type="domain" description="Tyrosine specific protein phosphatases" evidence="3">
    <location>
        <begin position="819"/>
        <end position="878"/>
    </location>
</feature>
<reference evidence="4 5" key="1">
    <citation type="journal article" date="2024" name="Nat. Commun.">
        <title>Phylogenomics reveals the evolutionary origins of lichenization in chlorophyte algae.</title>
        <authorList>
            <person name="Puginier C."/>
            <person name="Libourel C."/>
            <person name="Otte J."/>
            <person name="Skaloud P."/>
            <person name="Haon M."/>
            <person name="Grisel S."/>
            <person name="Petersen M."/>
            <person name="Berrin J.G."/>
            <person name="Delaux P.M."/>
            <person name="Dal Grande F."/>
            <person name="Keller J."/>
        </authorList>
    </citation>
    <scope>NUCLEOTIDE SEQUENCE [LARGE SCALE GENOMIC DNA]</scope>
    <source>
        <strain evidence="4 5">SAG 216-7</strain>
    </source>
</reference>